<keyword evidence="4" id="KW-1185">Reference proteome</keyword>
<proteinExistence type="predicted"/>
<evidence type="ECO:0000313" key="4">
    <source>
        <dbReference type="Proteomes" id="UP001475781"/>
    </source>
</evidence>
<feature type="transmembrane region" description="Helical" evidence="1">
    <location>
        <begin position="42"/>
        <end position="60"/>
    </location>
</feature>
<dbReference type="Proteomes" id="UP001475781">
    <property type="component" value="Chromosome"/>
</dbReference>
<keyword evidence="1" id="KW-0472">Membrane</keyword>
<reference evidence="2 4" key="1">
    <citation type="submission" date="2022-07" db="EMBL/GenBank/DDBJ databases">
        <title>A copper resistant bacterium isolated from sediment samples of deep sea hydrothermal areas.</title>
        <authorList>
            <person name="Zeng X."/>
        </authorList>
    </citation>
    <scope>NUCLEOTIDE SEQUENCE [LARGE SCALE GENOMIC DNA]</scope>
    <source>
        <strain evidence="4">CuT 6</strain>
        <strain evidence="2">CuT6</strain>
    </source>
</reference>
<evidence type="ECO:0000256" key="1">
    <source>
        <dbReference type="SAM" id="Phobius"/>
    </source>
</evidence>
<feature type="transmembrane region" description="Helical" evidence="1">
    <location>
        <begin position="81"/>
        <end position="110"/>
    </location>
</feature>
<keyword evidence="1" id="KW-1133">Transmembrane helix</keyword>
<gene>
    <name evidence="2" type="ORF">NLK58_00505</name>
    <name evidence="3" type="ORF">NLK58_00525</name>
</gene>
<evidence type="ECO:0000313" key="2">
    <source>
        <dbReference type="EMBL" id="WZF88736.1"/>
    </source>
</evidence>
<evidence type="ECO:0000313" key="3">
    <source>
        <dbReference type="EMBL" id="WZF88740.1"/>
    </source>
</evidence>
<sequence>MKLKKEFWISILLAAFPAFLAYASGGVELLTELTKSMMTHKWIMIYSMVGFGLFIVVSYLEWRFLFHSDALRKFHRFVSEVLYEMASSFLGILRITAGIFISVFMLWLIFDYSREMLLSFTGILLFGVIALVEACWIRATLEYAQRTWMMKNSNQ</sequence>
<name>A0ABZ2W1W7_9GAMM</name>
<dbReference type="RefSeq" id="WP_341581696.1">
    <property type="nucleotide sequence ID" value="NZ_CP101118.1"/>
</dbReference>
<dbReference type="EMBL" id="CP101118">
    <property type="protein sequence ID" value="WZF88740.1"/>
    <property type="molecule type" value="Genomic_DNA"/>
</dbReference>
<protein>
    <submittedName>
        <fullName evidence="2">Uncharacterized protein</fullName>
    </submittedName>
</protein>
<accession>A0ABZ2W1W7</accession>
<organism evidence="2 4">
    <name type="scientific">Marinobacter metalliresistant</name>
    <dbReference type="NCBI Taxonomy" id="2961995"/>
    <lineage>
        <taxon>Bacteria</taxon>
        <taxon>Pseudomonadati</taxon>
        <taxon>Pseudomonadota</taxon>
        <taxon>Gammaproteobacteria</taxon>
        <taxon>Pseudomonadales</taxon>
        <taxon>Marinobacteraceae</taxon>
        <taxon>Marinobacter</taxon>
    </lineage>
</organism>
<dbReference type="EMBL" id="CP101118">
    <property type="protein sequence ID" value="WZF88736.1"/>
    <property type="molecule type" value="Genomic_DNA"/>
</dbReference>
<feature type="transmembrane region" description="Helical" evidence="1">
    <location>
        <begin position="116"/>
        <end position="141"/>
    </location>
</feature>
<keyword evidence="1" id="KW-0812">Transmembrane</keyword>